<evidence type="ECO:0000256" key="1">
    <source>
        <dbReference type="ARBA" id="ARBA00004956"/>
    </source>
</evidence>
<proteinExistence type="predicted"/>
<gene>
    <name evidence="3" type="ORF">Tco_1124189</name>
</gene>
<dbReference type="InterPro" id="IPR001095">
    <property type="entry name" value="Acetyl_CoA_COase_a_su"/>
</dbReference>
<keyword evidence="4" id="KW-1185">Reference proteome</keyword>
<dbReference type="Proteomes" id="UP001151760">
    <property type="component" value="Unassembled WGS sequence"/>
</dbReference>
<dbReference type="EMBL" id="BQNB010021569">
    <property type="protein sequence ID" value="GJU07759.1"/>
    <property type="molecule type" value="Genomic_DNA"/>
</dbReference>
<reference evidence="3" key="2">
    <citation type="submission" date="2022-01" db="EMBL/GenBank/DDBJ databases">
        <authorList>
            <person name="Yamashiro T."/>
            <person name="Shiraishi A."/>
            <person name="Satake H."/>
            <person name="Nakayama K."/>
        </authorList>
    </citation>
    <scope>NUCLEOTIDE SEQUENCE</scope>
</reference>
<reference evidence="3" key="1">
    <citation type="journal article" date="2022" name="Int. J. Mol. Sci.">
        <title>Draft Genome of Tanacetum Coccineum: Genomic Comparison of Closely Related Tanacetum-Family Plants.</title>
        <authorList>
            <person name="Yamashiro T."/>
            <person name="Shiraishi A."/>
            <person name="Nakayama K."/>
            <person name="Satake H."/>
        </authorList>
    </citation>
    <scope>NUCLEOTIDE SEQUENCE</scope>
</reference>
<evidence type="ECO:0000313" key="3">
    <source>
        <dbReference type="EMBL" id="GJU07759.1"/>
    </source>
</evidence>
<comment type="caution">
    <text evidence="3">The sequence shown here is derived from an EMBL/GenBank/DDBJ whole genome shotgun (WGS) entry which is preliminary data.</text>
</comment>
<protein>
    <submittedName>
        <fullName evidence="3">Acetyl-coenzyme A carboxylase carboxyl transferase subunit alpha, chloroplastic-like protein</fullName>
    </submittedName>
</protein>
<organism evidence="3 4">
    <name type="scientific">Tanacetum coccineum</name>
    <dbReference type="NCBI Taxonomy" id="301880"/>
    <lineage>
        <taxon>Eukaryota</taxon>
        <taxon>Viridiplantae</taxon>
        <taxon>Streptophyta</taxon>
        <taxon>Embryophyta</taxon>
        <taxon>Tracheophyta</taxon>
        <taxon>Spermatophyta</taxon>
        <taxon>Magnoliopsida</taxon>
        <taxon>eudicotyledons</taxon>
        <taxon>Gunneridae</taxon>
        <taxon>Pentapetalae</taxon>
        <taxon>asterids</taxon>
        <taxon>campanulids</taxon>
        <taxon>Asterales</taxon>
        <taxon>Asteraceae</taxon>
        <taxon>Asteroideae</taxon>
        <taxon>Anthemideae</taxon>
        <taxon>Anthemidinae</taxon>
        <taxon>Tanacetum</taxon>
    </lineage>
</organism>
<dbReference type="PANTHER" id="PTHR42853:SF3">
    <property type="entry name" value="ACETYL-COENZYME A CARBOXYLASE CARBOXYL TRANSFERASE SUBUNIT ALPHA, CHLOROPLASTIC"/>
    <property type="match status" value="1"/>
</dbReference>
<accession>A0ABQ5J5S1</accession>
<name>A0ABQ5J5S1_9ASTR</name>
<comment type="pathway">
    <text evidence="1">Lipid metabolism; malonyl-CoA biosynthesis; malonyl-CoA from acetyl-CoA: step 1/1.</text>
</comment>
<dbReference type="PANTHER" id="PTHR42853">
    <property type="entry name" value="ACETYL-COENZYME A CARBOXYLASE CARBOXYL TRANSFERASE SUBUNIT ALPHA"/>
    <property type="match status" value="1"/>
</dbReference>
<evidence type="ECO:0000256" key="2">
    <source>
        <dbReference type="SAM" id="MobiDB-lite"/>
    </source>
</evidence>
<sequence length="107" mass="12742">MHLLWKTVKTTVEKDKQNASSKIDALRSHKASRRQRGPTDHKALRRQRRPTNDPTRSKRYPMYRKAPTMYYTDHYGFPFVTFIDTPRAFTDLKSKELGQVQMELLWS</sequence>
<evidence type="ECO:0000313" key="4">
    <source>
        <dbReference type="Proteomes" id="UP001151760"/>
    </source>
</evidence>
<feature type="region of interest" description="Disordered" evidence="2">
    <location>
        <begin position="16"/>
        <end position="60"/>
    </location>
</feature>